<dbReference type="AlphaFoldDB" id="A0A165ZTM5"/>
<protein>
    <submittedName>
        <fullName evidence="1">Uncharacterized protein</fullName>
    </submittedName>
</protein>
<reference evidence="2" key="1">
    <citation type="submission" date="2016-04" db="EMBL/GenBank/DDBJ databases">
        <authorList>
            <person name="Ray J."/>
            <person name="Price M."/>
            <person name="Deutschbauer A."/>
        </authorList>
    </citation>
    <scope>NUCLEOTIDE SEQUENCE [LARGE SCALE GENOMIC DNA]</scope>
    <source>
        <strain evidence="2">FW300-N2E2</strain>
    </source>
</reference>
<proteinExistence type="predicted"/>
<organism evidence="1 2">
    <name type="scientific">Pseudomonas fluorescens</name>
    <dbReference type="NCBI Taxonomy" id="294"/>
    <lineage>
        <taxon>Bacteria</taxon>
        <taxon>Pseudomonadati</taxon>
        <taxon>Pseudomonadota</taxon>
        <taxon>Gammaproteobacteria</taxon>
        <taxon>Pseudomonadales</taxon>
        <taxon>Pseudomonadaceae</taxon>
        <taxon>Pseudomonas</taxon>
    </lineage>
</organism>
<accession>A0A165ZTM5</accession>
<evidence type="ECO:0000313" key="2">
    <source>
        <dbReference type="Proteomes" id="UP000076083"/>
    </source>
</evidence>
<evidence type="ECO:0000313" key="1">
    <source>
        <dbReference type="EMBL" id="AMZ75149.1"/>
    </source>
</evidence>
<gene>
    <name evidence="1" type="ORF">TK06_30035</name>
</gene>
<name>A0A165ZTM5_PSEFL</name>
<dbReference type="Proteomes" id="UP000076083">
    <property type="component" value="Chromosome"/>
</dbReference>
<dbReference type="EMBL" id="CP015225">
    <property type="protein sequence ID" value="AMZ75149.1"/>
    <property type="molecule type" value="Genomic_DNA"/>
</dbReference>
<reference evidence="1 2" key="2">
    <citation type="journal article" date="2018" name="Nature">
        <title>Mutant phenotypes for thousands of bacterial genes of unknown function.</title>
        <authorList>
            <person name="Price M.N."/>
            <person name="Wetmore K.M."/>
            <person name="Waters R.J."/>
            <person name="Callaghan M."/>
            <person name="Ray J."/>
            <person name="Liu H."/>
            <person name="Kuehl J.V."/>
            <person name="Melnyk R.A."/>
            <person name="Lamson J.S."/>
            <person name="Suh Y."/>
            <person name="Carlson H.K."/>
            <person name="Esquivel Z."/>
            <person name="Sadeeshkumar H."/>
            <person name="Chakraborty R."/>
            <person name="Zane G.M."/>
            <person name="Rubin B.E."/>
            <person name="Wall J.D."/>
            <person name="Visel A."/>
            <person name="Bristow J."/>
            <person name="Blow M.J."/>
            <person name="Arkin A.P."/>
            <person name="Deutschbauer A.M."/>
        </authorList>
    </citation>
    <scope>NUCLEOTIDE SEQUENCE [LARGE SCALE GENOMIC DNA]</scope>
    <source>
        <strain evidence="1 2">FW300-N2E2</strain>
    </source>
</reference>
<sequence>MRNELMMMSSGMPKVVNVDMNVSSTWGRADSCQQQRRHFIRQRRIVQGFPSNQCAVQLTQSGLLVQVTQCAPAEIDGVVREKGRLVIR</sequence>